<dbReference type="PROSITE" id="PS51750">
    <property type="entry name" value="BRO_N"/>
    <property type="match status" value="1"/>
</dbReference>
<dbReference type="SMART" id="SM01040">
    <property type="entry name" value="Bro-N"/>
    <property type="match status" value="1"/>
</dbReference>
<gene>
    <name evidence="2" type="ORF">DWV92_07365</name>
</gene>
<comment type="caution">
    <text evidence="2">The sequence shown here is derived from an EMBL/GenBank/DDBJ whole genome shotgun (WGS) entry which is preliminary data.</text>
</comment>
<reference evidence="2 3" key="1">
    <citation type="submission" date="2018-08" db="EMBL/GenBank/DDBJ databases">
        <title>A genome reference for cultivated species of the human gut microbiota.</title>
        <authorList>
            <person name="Zou Y."/>
            <person name="Xue W."/>
            <person name="Luo G."/>
        </authorList>
    </citation>
    <scope>NUCLEOTIDE SEQUENCE [LARGE SCALE GENOMIC DNA]</scope>
    <source>
        <strain evidence="2 3">AF13-3LB</strain>
    </source>
</reference>
<accession>A0A395XD22</accession>
<dbReference type="AlphaFoldDB" id="A0A395XD22"/>
<dbReference type="EMBL" id="QRZV01000004">
    <property type="protein sequence ID" value="RGW08651.1"/>
    <property type="molecule type" value="Genomic_DNA"/>
</dbReference>
<evidence type="ECO:0000313" key="2">
    <source>
        <dbReference type="EMBL" id="RGW08651.1"/>
    </source>
</evidence>
<dbReference type="Pfam" id="PF02498">
    <property type="entry name" value="Bro-N"/>
    <property type="match status" value="1"/>
</dbReference>
<feature type="domain" description="Bro-N" evidence="1">
    <location>
        <begin position="1"/>
        <end position="117"/>
    </location>
</feature>
<name>A0A395XD22_9BIFI</name>
<dbReference type="PANTHER" id="PTHR36180:SF2">
    <property type="entry name" value="BRO FAMILY PROTEIN"/>
    <property type="match status" value="1"/>
</dbReference>
<dbReference type="Proteomes" id="UP000265970">
    <property type="component" value="Unassembled WGS sequence"/>
</dbReference>
<dbReference type="RefSeq" id="WP_118239525.1">
    <property type="nucleotide sequence ID" value="NZ_QRZV01000004.1"/>
</dbReference>
<dbReference type="InterPro" id="IPR003497">
    <property type="entry name" value="BRO_N_domain"/>
</dbReference>
<sequence length="254" mass="28048">MTTSTTDLALTFEDTTITAFNTDSDSPTFLASPVAKKLGHRDAEHMLRNLDDDEKGTHIVGTLGGPQEMAVITLPGLMHALSNRRPGAIKDPETRAMVTRFQRWVNHEVLPTILRTGRYVPDAQPDIDPQLVQRLLEDNRRLLDAVVASNRLLAQVAAAQTATPTKAKVSANVALETTVDPDTCTLAERWYLAQIKHHGYAVAKECPFPDPAPAHKRMMQRFALVSKPKRIPRDGYTAKQTTRVIVPTSLTPTL</sequence>
<organism evidence="2 3">
    <name type="scientific">Bifidobacterium pseudolongum</name>
    <dbReference type="NCBI Taxonomy" id="1694"/>
    <lineage>
        <taxon>Bacteria</taxon>
        <taxon>Bacillati</taxon>
        <taxon>Actinomycetota</taxon>
        <taxon>Actinomycetes</taxon>
        <taxon>Bifidobacteriales</taxon>
        <taxon>Bifidobacteriaceae</taxon>
        <taxon>Bifidobacterium</taxon>
    </lineage>
</organism>
<dbReference type="PANTHER" id="PTHR36180">
    <property type="entry name" value="DNA-BINDING PROTEIN-RELATED-RELATED"/>
    <property type="match status" value="1"/>
</dbReference>
<proteinExistence type="predicted"/>
<protein>
    <recommendedName>
        <fullName evidence="1">Bro-N domain-containing protein</fullName>
    </recommendedName>
</protein>
<evidence type="ECO:0000259" key="1">
    <source>
        <dbReference type="PROSITE" id="PS51750"/>
    </source>
</evidence>
<evidence type="ECO:0000313" key="3">
    <source>
        <dbReference type="Proteomes" id="UP000265970"/>
    </source>
</evidence>